<feature type="compositionally biased region" description="Polar residues" evidence="1">
    <location>
        <begin position="174"/>
        <end position="190"/>
    </location>
</feature>
<feature type="region of interest" description="Disordered" evidence="1">
    <location>
        <begin position="113"/>
        <end position="142"/>
    </location>
</feature>
<feature type="compositionally biased region" description="Basic and acidic residues" evidence="1">
    <location>
        <begin position="425"/>
        <end position="442"/>
    </location>
</feature>
<feature type="region of interest" description="Disordered" evidence="1">
    <location>
        <begin position="516"/>
        <end position="544"/>
    </location>
</feature>
<dbReference type="Pfam" id="PF24054">
    <property type="entry name" value="DUF7357"/>
    <property type="match status" value="1"/>
</dbReference>
<feature type="region of interest" description="Disordered" evidence="1">
    <location>
        <begin position="174"/>
        <end position="478"/>
    </location>
</feature>
<sequence>MRLRLTVQRNGLPAANVVWSVPETNSTQAYTVTRLLEDVNLIIPLEAEHWGLEHYVVEVGGFECLHFMPVAHALKEDDHVSIRPLMTAEVRARTLTGRDQISDGGQHLVDGVPFGRPYLRQPNRPAVRIPPRKRRRLDDVQAEDDAQAVGLLTEHGDTTQVREQLAMLNNRQRAGNQILPSQRATKSVQFKQPEIEPSDDSEEDDDDFAPDEAQGGTSSSDASDSDSESESDVDAVAKSHGSSSGSDTSDSDSDSDTSSDSDSDSDDSDASSPPDVLSSKDGRKTSPGTLHVPPGQGLKATKLRNARRTKANRLRSLKASGKLPENATLADLADYEQGRYGQTEEAEHTRPFAKSQGKRKRLDGDEPTEEVADDTTELERRKQDLMAKVGQSSDATTPADEPIQSTTPAIEEAEESLTALAEETQPAKKEALSRRLRPDTRAIGRILARQAAPVLRKTKAKAAPEEPSEPEGASDPDFWKTRVNLSAFECWEEDFELSAPPFPFQQHWDPASKLMRDKAAKKKQKRRNYVLQEATPEEEEEEEEKIILDYDDAPATNSDSETIHAALEDQLRQDLAMAAQSDLPPLPQDMSTLPDLTSSDMKAGAIIACKFFTVNPVTVTPEISDYKTAIVEQEGDSGPGAGTIQLKIALRDLPKREKKFDSKGNRIYNAADALLMAEDEEEEGLWEGQFGELLEAKLVKAA</sequence>
<reference evidence="4" key="1">
    <citation type="journal article" date="2019" name="bioRxiv">
        <title>Genomics, evolutionary history and diagnostics of the Alternaria alternata species group including apple and Asian pear pathotypes.</title>
        <authorList>
            <person name="Armitage A.D."/>
            <person name="Cockerton H.M."/>
            <person name="Sreenivasaprasad S."/>
            <person name="Woodhall J.W."/>
            <person name="Lane C.R."/>
            <person name="Harrison R.J."/>
            <person name="Clarkson J.P."/>
        </authorList>
    </citation>
    <scope>NUCLEOTIDE SEQUENCE [LARGE SCALE GENOMIC DNA]</scope>
    <source>
        <strain evidence="4">FERA 1177</strain>
    </source>
</reference>
<dbReference type="InterPro" id="IPR055781">
    <property type="entry name" value="DUF7357"/>
</dbReference>
<name>A0A4Q4NR17_ALTAL</name>
<feature type="domain" description="DUF7357" evidence="2">
    <location>
        <begin position="1"/>
        <end position="132"/>
    </location>
</feature>
<feature type="compositionally biased region" description="Acidic residues" evidence="1">
    <location>
        <begin position="535"/>
        <end position="544"/>
    </location>
</feature>
<dbReference type="EMBL" id="PDXD01000004">
    <property type="protein sequence ID" value="RYN80180.1"/>
    <property type="molecule type" value="Genomic_DNA"/>
</dbReference>
<gene>
    <name evidence="3" type="ORF">AA0117_g3144</name>
</gene>
<comment type="caution">
    <text evidence="3">The sequence shown here is derived from an EMBL/GenBank/DDBJ whole genome shotgun (WGS) entry which is preliminary data.</text>
</comment>
<evidence type="ECO:0000256" key="1">
    <source>
        <dbReference type="SAM" id="MobiDB-lite"/>
    </source>
</evidence>
<feature type="compositionally biased region" description="Basic residues" evidence="1">
    <location>
        <begin position="519"/>
        <end position="528"/>
    </location>
</feature>
<feature type="compositionally biased region" description="Acidic residues" evidence="1">
    <location>
        <begin position="223"/>
        <end position="233"/>
    </location>
</feature>
<proteinExistence type="predicted"/>
<evidence type="ECO:0000313" key="3">
    <source>
        <dbReference type="EMBL" id="RYN80180.1"/>
    </source>
</evidence>
<feature type="compositionally biased region" description="Low complexity" evidence="1">
    <location>
        <begin position="234"/>
        <end position="248"/>
    </location>
</feature>
<evidence type="ECO:0000259" key="2">
    <source>
        <dbReference type="Pfam" id="PF24054"/>
    </source>
</evidence>
<evidence type="ECO:0000313" key="4">
    <source>
        <dbReference type="Proteomes" id="UP000291422"/>
    </source>
</evidence>
<feature type="compositionally biased region" description="Acidic residues" evidence="1">
    <location>
        <begin position="365"/>
        <end position="376"/>
    </location>
</feature>
<feature type="compositionally biased region" description="Acidic residues" evidence="1">
    <location>
        <begin position="196"/>
        <end position="210"/>
    </location>
</feature>
<organism evidence="3 4">
    <name type="scientific">Alternaria alternata</name>
    <name type="common">Alternaria rot fungus</name>
    <name type="synonym">Torula alternata</name>
    <dbReference type="NCBI Taxonomy" id="5599"/>
    <lineage>
        <taxon>Eukaryota</taxon>
        <taxon>Fungi</taxon>
        <taxon>Dikarya</taxon>
        <taxon>Ascomycota</taxon>
        <taxon>Pezizomycotina</taxon>
        <taxon>Dothideomycetes</taxon>
        <taxon>Pleosporomycetidae</taxon>
        <taxon>Pleosporales</taxon>
        <taxon>Pleosporineae</taxon>
        <taxon>Pleosporaceae</taxon>
        <taxon>Alternaria</taxon>
        <taxon>Alternaria sect. Alternaria</taxon>
        <taxon>Alternaria alternata complex</taxon>
    </lineage>
</organism>
<accession>A0A4Q4NR17</accession>
<feature type="compositionally biased region" description="Acidic residues" evidence="1">
    <location>
        <begin position="249"/>
        <end position="269"/>
    </location>
</feature>
<protein>
    <recommendedName>
        <fullName evidence="2">DUF7357 domain-containing protein</fullName>
    </recommendedName>
</protein>
<dbReference type="VEuPathDB" id="FungiDB:CC77DRAFT_1034632"/>
<dbReference type="AlphaFoldDB" id="A0A4Q4NR17"/>
<dbReference type="Proteomes" id="UP000291422">
    <property type="component" value="Unassembled WGS sequence"/>
</dbReference>
<feature type="compositionally biased region" description="Basic residues" evidence="1">
    <location>
        <begin position="301"/>
        <end position="316"/>
    </location>
</feature>